<sequence length="265" mass="30320">MDSYDNENVYIDILTGAKDRRETKFCSCLNGWLEISNTSNTVLPVLITDILEQIAFNGELDLIKVKDINKSSHPILGHLTSAVTIAKQGICSISTLVSIAYIRKFLKTFLQILESVRFECSEIPVLSQNVNAVLCQDEKDKLRKKRLEDAFKHFSSDCNKLFTKFKVLLKEKGIDDEVTTTMMHIKVKMPVCTILDEQSVMFKILKVLVGEQNSFIQAASSFSKQHSSFIRDISVVDVRKSHLINFKWDDYWLDFSQCDTDMDLE</sequence>
<dbReference type="EMBL" id="CAJPWZ010002579">
    <property type="protein sequence ID" value="CAG2241115.1"/>
    <property type="molecule type" value="Genomic_DNA"/>
</dbReference>
<name>A0A8S3U5J1_MYTED</name>
<protein>
    <submittedName>
        <fullName evidence="1">Uncharacterized protein</fullName>
    </submittedName>
</protein>
<proteinExistence type="predicted"/>
<dbReference type="Proteomes" id="UP000683360">
    <property type="component" value="Unassembled WGS sequence"/>
</dbReference>
<evidence type="ECO:0000313" key="1">
    <source>
        <dbReference type="EMBL" id="CAG2241115.1"/>
    </source>
</evidence>
<comment type="caution">
    <text evidence="1">The sequence shown here is derived from an EMBL/GenBank/DDBJ whole genome shotgun (WGS) entry which is preliminary data.</text>
</comment>
<accession>A0A8S3U5J1</accession>
<reference evidence="1" key="1">
    <citation type="submission" date="2021-03" db="EMBL/GenBank/DDBJ databases">
        <authorList>
            <person name="Bekaert M."/>
        </authorList>
    </citation>
    <scope>NUCLEOTIDE SEQUENCE</scope>
</reference>
<organism evidence="1 2">
    <name type="scientific">Mytilus edulis</name>
    <name type="common">Blue mussel</name>
    <dbReference type="NCBI Taxonomy" id="6550"/>
    <lineage>
        <taxon>Eukaryota</taxon>
        <taxon>Metazoa</taxon>
        <taxon>Spiralia</taxon>
        <taxon>Lophotrochozoa</taxon>
        <taxon>Mollusca</taxon>
        <taxon>Bivalvia</taxon>
        <taxon>Autobranchia</taxon>
        <taxon>Pteriomorphia</taxon>
        <taxon>Mytilida</taxon>
        <taxon>Mytiloidea</taxon>
        <taxon>Mytilidae</taxon>
        <taxon>Mytilinae</taxon>
        <taxon>Mytilus</taxon>
    </lineage>
</organism>
<dbReference type="AlphaFoldDB" id="A0A8S3U5J1"/>
<gene>
    <name evidence="1" type="ORF">MEDL_53274</name>
</gene>
<evidence type="ECO:0000313" key="2">
    <source>
        <dbReference type="Proteomes" id="UP000683360"/>
    </source>
</evidence>
<keyword evidence="2" id="KW-1185">Reference proteome</keyword>